<protein>
    <submittedName>
        <fullName evidence="5">tRNA pseudouridine synthase D</fullName>
        <ecNumber evidence="5">5.4.99.27</ecNumber>
    </submittedName>
</protein>
<dbReference type="NCBIfam" id="TIGR00094">
    <property type="entry name" value="tRNA_TruD_broad"/>
    <property type="match status" value="1"/>
</dbReference>
<proteinExistence type="inferred from homology"/>
<dbReference type="GO" id="GO:0001522">
    <property type="term" value="P:pseudouridine synthesis"/>
    <property type="evidence" value="ECO:0007669"/>
    <property type="project" value="InterPro"/>
</dbReference>
<dbReference type="PROSITE" id="PS50984">
    <property type="entry name" value="TRUD"/>
    <property type="match status" value="1"/>
</dbReference>
<dbReference type="Gene3D" id="3.30.70.3160">
    <property type="match status" value="1"/>
</dbReference>
<name>A0A644V5X5_9ZZZZ</name>
<dbReference type="InterPro" id="IPR001656">
    <property type="entry name" value="PsdUridine_synth_TruD"/>
</dbReference>
<dbReference type="AlphaFoldDB" id="A0A644V5X5"/>
<dbReference type="Pfam" id="PF01142">
    <property type="entry name" value="TruD"/>
    <property type="match status" value="1"/>
</dbReference>
<dbReference type="PROSITE" id="PS01268">
    <property type="entry name" value="UPF0024"/>
    <property type="match status" value="1"/>
</dbReference>
<dbReference type="PANTHER" id="PTHR13326:SF21">
    <property type="entry name" value="PSEUDOURIDYLATE SYNTHASE PUS7L"/>
    <property type="match status" value="1"/>
</dbReference>
<dbReference type="HAMAP" id="MF_01082">
    <property type="entry name" value="TruD"/>
    <property type="match status" value="1"/>
</dbReference>
<organism evidence="5">
    <name type="scientific">bioreactor metagenome</name>
    <dbReference type="NCBI Taxonomy" id="1076179"/>
    <lineage>
        <taxon>unclassified sequences</taxon>
        <taxon>metagenomes</taxon>
        <taxon>ecological metagenomes</taxon>
    </lineage>
</organism>
<dbReference type="EMBL" id="VSSQ01000226">
    <property type="protein sequence ID" value="MPL86714.1"/>
    <property type="molecule type" value="Genomic_DNA"/>
</dbReference>
<evidence type="ECO:0000256" key="3">
    <source>
        <dbReference type="ARBA" id="ARBA00023235"/>
    </source>
</evidence>
<dbReference type="FunFam" id="3.30.70.3160:FF:000001">
    <property type="entry name" value="Probable tRNA pseudouridine synthase D"/>
    <property type="match status" value="1"/>
</dbReference>
<evidence type="ECO:0000256" key="1">
    <source>
        <dbReference type="ARBA" id="ARBA00007953"/>
    </source>
</evidence>
<gene>
    <name evidence="5" type="primary">truD_5</name>
    <name evidence="5" type="ORF">SDC9_32700</name>
</gene>
<dbReference type="Gene3D" id="1.10.1510.30">
    <property type="match status" value="1"/>
</dbReference>
<comment type="caution">
    <text evidence="5">The sequence shown here is derived from an EMBL/GenBank/DDBJ whole genome shotgun (WGS) entry which is preliminary data.</text>
</comment>
<dbReference type="GO" id="GO:0160150">
    <property type="term" value="F:tRNA pseudouridine(13) synthase activity"/>
    <property type="evidence" value="ECO:0007669"/>
    <property type="project" value="UniProtKB-EC"/>
</dbReference>
<reference evidence="5" key="1">
    <citation type="submission" date="2019-08" db="EMBL/GenBank/DDBJ databases">
        <authorList>
            <person name="Kucharzyk K."/>
            <person name="Murdoch R.W."/>
            <person name="Higgins S."/>
            <person name="Loffler F."/>
        </authorList>
    </citation>
    <scope>NUCLEOTIDE SEQUENCE</scope>
</reference>
<keyword evidence="2" id="KW-0819">tRNA processing</keyword>
<dbReference type="GO" id="GO:0003723">
    <property type="term" value="F:RNA binding"/>
    <property type="evidence" value="ECO:0007669"/>
    <property type="project" value="InterPro"/>
</dbReference>
<dbReference type="SUPFAM" id="SSF55120">
    <property type="entry name" value="Pseudouridine synthase"/>
    <property type="match status" value="1"/>
</dbReference>
<dbReference type="PANTHER" id="PTHR13326">
    <property type="entry name" value="TRNA PSEUDOURIDINE SYNTHASE D"/>
    <property type="match status" value="1"/>
</dbReference>
<dbReference type="EC" id="5.4.99.27" evidence="5"/>
<dbReference type="InterPro" id="IPR020119">
    <property type="entry name" value="PsdUridine_synth_TruD_CS"/>
</dbReference>
<dbReference type="Gene3D" id="3.30.2350.20">
    <property type="entry name" value="TruD, catalytic domain"/>
    <property type="match status" value="1"/>
</dbReference>
<dbReference type="PIRSF" id="PIRSF037016">
    <property type="entry name" value="Pseudouridin_synth_euk_prd"/>
    <property type="match status" value="1"/>
</dbReference>
<evidence type="ECO:0000259" key="4">
    <source>
        <dbReference type="PROSITE" id="PS50984"/>
    </source>
</evidence>
<dbReference type="GO" id="GO:0008033">
    <property type="term" value="P:tRNA processing"/>
    <property type="evidence" value="ECO:0007669"/>
    <property type="project" value="UniProtKB-KW"/>
</dbReference>
<feature type="domain" description="TRUD" evidence="4">
    <location>
        <begin position="162"/>
        <end position="382"/>
    </location>
</feature>
<evidence type="ECO:0000256" key="2">
    <source>
        <dbReference type="ARBA" id="ARBA00022694"/>
    </source>
</evidence>
<dbReference type="InterPro" id="IPR020103">
    <property type="entry name" value="PsdUridine_synth_cat_dom_sf"/>
</dbReference>
<evidence type="ECO:0000313" key="5">
    <source>
        <dbReference type="EMBL" id="MPL86714.1"/>
    </source>
</evidence>
<accession>A0A644V5X5</accession>
<comment type="similarity">
    <text evidence="1">Belongs to the pseudouridine synthase TruD family.</text>
</comment>
<keyword evidence="3 5" id="KW-0413">Isomerase</keyword>
<dbReference type="InterPro" id="IPR042214">
    <property type="entry name" value="TruD_catalytic"/>
</dbReference>
<dbReference type="InterPro" id="IPR011760">
    <property type="entry name" value="PsdUridine_synth_TruD_insert"/>
</dbReference>
<sequence>MKPSTHPLEIDLGMRYYAASRPGIGGRLRTTPEDFIVEELPIAFTNTGPYTICKLTKRSWEHQHAMHEITDRLRISQKRIGWAGTKDKNAVTTQYISLYNVPAEAIANLNIKDMIIEPVATHQFSLGLGNLLGNRFRITLRDCEEQNLAETTAAIAGEIAAGIPNYYGLQRFGALKPVTHKMGYHILRNEFKEAVDLYVGGCFPHESEQVQNARRAFAETGDAKTALYELPPWLSYERIMLDSLAKNPGDYGAALQAMPPKLLSMFVSAYQSWLFNIALSKRFEDGTPLNEPQIGEHLEFTNERIDTVTEKNIATARQHMKRGRCFVVGWMPGKTLPVAPGPLEETMTAQMEKDGISMQSFADAAEFVNTNFDGAHRRISLAAEVETAVSENTVQLNFVLPPGHYATTVAREFMQAAPEKMV</sequence>